<dbReference type="Pfam" id="PF00440">
    <property type="entry name" value="TetR_N"/>
    <property type="match status" value="1"/>
</dbReference>
<feature type="DNA-binding region" description="H-T-H motif" evidence="4">
    <location>
        <begin position="72"/>
        <end position="91"/>
    </location>
</feature>
<evidence type="ECO:0000256" key="4">
    <source>
        <dbReference type="PROSITE-ProRule" id="PRU00335"/>
    </source>
</evidence>
<evidence type="ECO:0000313" key="7">
    <source>
        <dbReference type="EMBL" id="AHW63832.1"/>
    </source>
</evidence>
<proteinExistence type="predicted"/>
<protein>
    <submittedName>
        <fullName evidence="7">Transcriptional regulator, TetR-family</fullName>
    </submittedName>
</protein>
<dbReference type="SUPFAM" id="SSF46689">
    <property type="entry name" value="Homeodomain-like"/>
    <property type="match status" value="1"/>
</dbReference>
<dbReference type="GO" id="GO:0000976">
    <property type="term" value="F:transcription cis-regulatory region binding"/>
    <property type="evidence" value="ECO:0007669"/>
    <property type="project" value="TreeGrafter"/>
</dbReference>
<dbReference type="GO" id="GO:0003700">
    <property type="term" value="F:DNA-binding transcription factor activity"/>
    <property type="evidence" value="ECO:0007669"/>
    <property type="project" value="TreeGrafter"/>
</dbReference>
<accession>X5DT55</accession>
<dbReference type="eggNOG" id="COG1309">
    <property type="taxonomic scope" value="Bacteria"/>
</dbReference>
<dbReference type="RefSeq" id="WP_081803814.1">
    <property type="nucleotide sequence ID" value="NZ_CP006842.1"/>
</dbReference>
<dbReference type="Pfam" id="PF02909">
    <property type="entry name" value="TetR_C_1"/>
    <property type="match status" value="1"/>
</dbReference>
<dbReference type="InterPro" id="IPR001647">
    <property type="entry name" value="HTH_TetR"/>
</dbReference>
<dbReference type="Gene3D" id="1.10.10.60">
    <property type="entry name" value="Homeodomain-like"/>
    <property type="match status" value="1"/>
</dbReference>
<dbReference type="InterPro" id="IPR050109">
    <property type="entry name" value="HTH-type_TetR-like_transc_reg"/>
</dbReference>
<keyword evidence="8" id="KW-1185">Reference proteome</keyword>
<dbReference type="PROSITE" id="PS50977">
    <property type="entry name" value="HTH_TETR_2"/>
    <property type="match status" value="1"/>
</dbReference>
<dbReference type="EMBL" id="CP006842">
    <property type="protein sequence ID" value="AHW63832.1"/>
    <property type="molecule type" value="Genomic_DNA"/>
</dbReference>
<dbReference type="PANTHER" id="PTHR30055:SF151">
    <property type="entry name" value="TRANSCRIPTIONAL REGULATORY PROTEIN"/>
    <property type="match status" value="1"/>
</dbReference>
<evidence type="ECO:0000256" key="2">
    <source>
        <dbReference type="ARBA" id="ARBA00023125"/>
    </source>
</evidence>
<dbReference type="OrthoDB" id="2570341at2"/>
<feature type="compositionally biased region" description="Polar residues" evidence="5">
    <location>
        <begin position="1"/>
        <end position="16"/>
    </location>
</feature>
<keyword evidence="2 4" id="KW-0238">DNA-binding</keyword>
<evidence type="ECO:0000256" key="5">
    <source>
        <dbReference type="SAM" id="MobiDB-lite"/>
    </source>
</evidence>
<dbReference type="InterPro" id="IPR004111">
    <property type="entry name" value="Repressor_TetR_C"/>
</dbReference>
<evidence type="ECO:0000313" key="8">
    <source>
        <dbReference type="Proteomes" id="UP000023703"/>
    </source>
</evidence>
<gene>
    <name evidence="7" type="ORF">CGLY_06935</name>
</gene>
<dbReference type="HOGENOM" id="CLU_069543_0_1_11"/>
<dbReference type="InterPro" id="IPR036271">
    <property type="entry name" value="Tet_transcr_reg_TetR-rel_C_sf"/>
</dbReference>
<organism evidence="7 8">
    <name type="scientific">Corynebacterium glyciniphilum AJ 3170</name>
    <dbReference type="NCBI Taxonomy" id="1404245"/>
    <lineage>
        <taxon>Bacteria</taxon>
        <taxon>Bacillati</taxon>
        <taxon>Actinomycetota</taxon>
        <taxon>Actinomycetes</taxon>
        <taxon>Mycobacteriales</taxon>
        <taxon>Corynebacteriaceae</taxon>
        <taxon>Corynebacterium</taxon>
    </lineage>
</organism>
<dbReference type="InterPro" id="IPR009057">
    <property type="entry name" value="Homeodomain-like_sf"/>
</dbReference>
<evidence type="ECO:0000256" key="1">
    <source>
        <dbReference type="ARBA" id="ARBA00023015"/>
    </source>
</evidence>
<keyword evidence="1" id="KW-0805">Transcription regulation</keyword>
<dbReference type="Proteomes" id="UP000023703">
    <property type="component" value="Chromosome"/>
</dbReference>
<dbReference type="STRING" id="1404245.CGLY_06935"/>
<evidence type="ECO:0000259" key="6">
    <source>
        <dbReference type="PROSITE" id="PS50977"/>
    </source>
</evidence>
<name>X5DT55_9CORY</name>
<dbReference type="PANTHER" id="PTHR30055">
    <property type="entry name" value="HTH-TYPE TRANSCRIPTIONAL REGULATOR RUTR"/>
    <property type="match status" value="1"/>
</dbReference>
<dbReference type="SUPFAM" id="SSF48498">
    <property type="entry name" value="Tetracyclin repressor-like, C-terminal domain"/>
    <property type="match status" value="1"/>
</dbReference>
<reference evidence="7 8" key="1">
    <citation type="journal article" date="2015" name="Int. J. Syst. Evol. Microbiol.">
        <title>Revisiting Corynebacterium glyciniphilum (ex Kubota et al., 1972) sp. nov., nom. rev., isolated from putrefied banana.</title>
        <authorList>
            <person name="Al-Dilaimi A."/>
            <person name="Bednarz H."/>
            <person name="Lomker A."/>
            <person name="Niehaus K."/>
            <person name="Kalinowski J."/>
            <person name="Ruckert C."/>
        </authorList>
    </citation>
    <scope>NUCLEOTIDE SEQUENCE [LARGE SCALE GENOMIC DNA]</scope>
    <source>
        <strain evidence="7">AJ 3170</strain>
    </source>
</reference>
<dbReference type="GO" id="GO:0045892">
    <property type="term" value="P:negative regulation of DNA-templated transcription"/>
    <property type="evidence" value="ECO:0007669"/>
    <property type="project" value="InterPro"/>
</dbReference>
<dbReference type="AlphaFoldDB" id="X5DT55"/>
<dbReference type="Gene3D" id="1.10.357.10">
    <property type="entry name" value="Tetracycline Repressor, domain 2"/>
    <property type="match status" value="1"/>
</dbReference>
<feature type="domain" description="HTH tetR-type" evidence="6">
    <location>
        <begin position="49"/>
        <end position="109"/>
    </location>
</feature>
<feature type="region of interest" description="Disordered" evidence="5">
    <location>
        <begin position="1"/>
        <end position="25"/>
    </location>
</feature>
<evidence type="ECO:0000256" key="3">
    <source>
        <dbReference type="ARBA" id="ARBA00023163"/>
    </source>
</evidence>
<dbReference type="KEGG" id="cgy:CGLY_06935"/>
<keyword evidence="3" id="KW-0804">Transcription</keyword>
<sequence>MTSDASHATPQSSPATSAGDEVREPDRMLRLVWRHQVGEEAGARGPRKKWSVDQVVDTAIEDADAAGIEGLSMRKIAEKLHTSAASLYTYIPGRDELLGLMIDQVMGRVDLVPFGGAAADPEAVGDRLREISRIAWEEIHQHPWLLAAQRHRPLIGPNISRRYEWQLSALDGCGLDDVSMDHTIALVESHAIASASASVNARELARTSGHSDAEWWKVNEPVLAQVMQDDEFPVSGRVGTAVGEKYQAITDPVAVYEYGLEVILDGVRTRLTDVADVADVGGTDGG</sequence>